<keyword evidence="12" id="KW-1185">Reference proteome</keyword>
<evidence type="ECO:0000256" key="5">
    <source>
        <dbReference type="ARBA" id="ARBA00022785"/>
    </source>
</evidence>
<dbReference type="Pfam" id="PF08331">
    <property type="entry name" value="QueG_DUF1730"/>
    <property type="match status" value="1"/>
</dbReference>
<evidence type="ECO:0000256" key="3">
    <source>
        <dbReference type="ARBA" id="ARBA00022694"/>
    </source>
</evidence>
<keyword evidence="1 9" id="KW-0004">4Fe-4S</keyword>
<feature type="active site" description="Proton donor" evidence="9">
    <location>
        <position position="135"/>
    </location>
</feature>
<evidence type="ECO:0000256" key="7">
    <source>
        <dbReference type="ARBA" id="ARBA00023004"/>
    </source>
</evidence>
<dbReference type="InterPro" id="IPR017900">
    <property type="entry name" value="4Fe4S_Fe_S_CS"/>
</dbReference>
<keyword evidence="8 9" id="KW-0411">Iron-sulfur</keyword>
<dbReference type="Proteomes" id="UP000270856">
    <property type="component" value="Unassembled WGS sequence"/>
</dbReference>
<name>A0A3N4P364_9FLAO</name>
<dbReference type="EC" id="1.17.99.6" evidence="9"/>
<keyword evidence="2 9" id="KW-0963">Cytoplasm</keyword>
<dbReference type="SUPFAM" id="SSF46548">
    <property type="entry name" value="alpha-helical ferredoxin"/>
    <property type="match status" value="1"/>
</dbReference>
<comment type="catalytic activity">
    <reaction evidence="9">
        <text>epoxyqueuosine(34) in tRNA + AH2 = queuosine(34) in tRNA + A + H2O</text>
        <dbReference type="Rhea" id="RHEA:32159"/>
        <dbReference type="Rhea" id="RHEA-COMP:18571"/>
        <dbReference type="Rhea" id="RHEA-COMP:18582"/>
        <dbReference type="ChEBI" id="CHEBI:13193"/>
        <dbReference type="ChEBI" id="CHEBI:15377"/>
        <dbReference type="ChEBI" id="CHEBI:17499"/>
        <dbReference type="ChEBI" id="CHEBI:194431"/>
        <dbReference type="ChEBI" id="CHEBI:194443"/>
        <dbReference type="EC" id="1.17.99.6"/>
    </reaction>
</comment>
<keyword evidence="3 9" id="KW-0819">tRNA processing</keyword>
<feature type="binding site" evidence="9">
    <location>
        <position position="242"/>
    </location>
    <ligand>
        <name>[4Fe-4S] cluster</name>
        <dbReference type="ChEBI" id="CHEBI:49883"/>
        <label>2</label>
    </ligand>
</feature>
<feature type="binding site" evidence="9">
    <location>
        <position position="199"/>
    </location>
    <ligand>
        <name>[4Fe-4S] cluster</name>
        <dbReference type="ChEBI" id="CHEBI:49883"/>
        <label>2</label>
    </ligand>
</feature>
<feature type="binding site" evidence="9">
    <location>
        <position position="192"/>
    </location>
    <ligand>
        <name>[4Fe-4S] cluster</name>
        <dbReference type="ChEBI" id="CHEBI:49883"/>
        <label>1</label>
    </ligand>
</feature>
<feature type="binding site" evidence="9">
    <location>
        <position position="189"/>
    </location>
    <ligand>
        <name>[4Fe-4S] cluster</name>
        <dbReference type="ChEBI" id="CHEBI:49883"/>
        <label>1</label>
    </ligand>
</feature>
<comment type="cofactor">
    <cofactor evidence="9">
        <name>cob(II)alamin</name>
        <dbReference type="ChEBI" id="CHEBI:16304"/>
    </cofactor>
</comment>
<comment type="similarity">
    <text evidence="9">Belongs to the QueG family.</text>
</comment>
<dbReference type="GO" id="GO:0008616">
    <property type="term" value="P:tRNA queuosine(34) biosynthetic process"/>
    <property type="evidence" value="ECO:0007669"/>
    <property type="project" value="UniProtKB-UniRule"/>
</dbReference>
<evidence type="ECO:0000256" key="8">
    <source>
        <dbReference type="ARBA" id="ARBA00023014"/>
    </source>
</evidence>
<dbReference type="UniPathway" id="UPA00392"/>
<dbReference type="Gene3D" id="3.30.70.20">
    <property type="match status" value="1"/>
</dbReference>
<dbReference type="RefSeq" id="WP_123896706.1">
    <property type="nucleotide sequence ID" value="NZ_RPFJ01000005.1"/>
</dbReference>
<organism evidence="11 12">
    <name type="scientific">Aureibaculum marinum</name>
    <dbReference type="NCBI Taxonomy" id="2487930"/>
    <lineage>
        <taxon>Bacteria</taxon>
        <taxon>Pseudomonadati</taxon>
        <taxon>Bacteroidota</taxon>
        <taxon>Flavobacteriia</taxon>
        <taxon>Flavobacteriales</taxon>
        <taxon>Flavobacteriaceae</taxon>
        <taxon>Aureibaculum</taxon>
    </lineage>
</organism>
<feature type="binding site" evidence="9">
    <location>
        <position position="135"/>
    </location>
    <ligand>
        <name>cob(II)alamin</name>
        <dbReference type="ChEBI" id="CHEBI:16304"/>
    </ligand>
</feature>
<reference evidence="11 12" key="1">
    <citation type="submission" date="2018-11" db="EMBL/GenBank/DDBJ databases">
        <title>Aureibaculum marinum gen. nov., sp. nov., a member of the family Flavobacteriaceae isolated from the Bohai Sea.</title>
        <authorList>
            <person name="Ji X."/>
        </authorList>
    </citation>
    <scope>NUCLEOTIDE SEQUENCE [LARGE SCALE GENOMIC DNA]</scope>
    <source>
        <strain evidence="11 12">BH-SD17</strain>
    </source>
</reference>
<proteinExistence type="inferred from homology"/>
<dbReference type="GO" id="GO:0052693">
    <property type="term" value="F:epoxyqueuosine reductase activity"/>
    <property type="evidence" value="ECO:0007669"/>
    <property type="project" value="UniProtKB-UniRule"/>
</dbReference>
<feature type="binding site" evidence="9">
    <location>
        <position position="64"/>
    </location>
    <ligand>
        <name>cob(II)alamin</name>
        <dbReference type="ChEBI" id="CHEBI:16304"/>
    </ligand>
</feature>
<keyword evidence="4 9" id="KW-0479">Metal-binding</keyword>
<feature type="binding site" evidence="9">
    <location>
        <position position="224"/>
    </location>
    <ligand>
        <name>tRNA</name>
        <dbReference type="ChEBI" id="CHEBI:17843"/>
    </ligand>
</feature>
<dbReference type="InterPro" id="IPR004453">
    <property type="entry name" value="QueG"/>
</dbReference>
<feature type="domain" description="4Fe-4S ferredoxin-type" evidence="10">
    <location>
        <begin position="177"/>
        <end position="209"/>
    </location>
</feature>
<evidence type="ECO:0000259" key="10">
    <source>
        <dbReference type="PROSITE" id="PS51379"/>
    </source>
</evidence>
<dbReference type="PROSITE" id="PS51379">
    <property type="entry name" value="4FE4S_FER_2"/>
    <property type="match status" value="1"/>
</dbReference>
<feature type="binding site" evidence="9">
    <location>
        <position position="245"/>
    </location>
    <ligand>
        <name>[4Fe-4S] cluster</name>
        <dbReference type="ChEBI" id="CHEBI:49883"/>
        <label>2</label>
    </ligand>
</feature>
<keyword evidence="5 9" id="KW-0671">Queuosine biosynthesis</keyword>
<dbReference type="PANTHER" id="PTHR30002">
    <property type="entry name" value="EPOXYQUEUOSINE REDUCTASE"/>
    <property type="match status" value="1"/>
</dbReference>
<feature type="binding site" evidence="9">
    <location>
        <position position="215"/>
    </location>
    <ligand>
        <name>[4Fe-4S] cluster</name>
        <dbReference type="ChEBI" id="CHEBI:49883"/>
        <label>2</label>
    </ligand>
</feature>
<dbReference type="HAMAP" id="MF_00916">
    <property type="entry name" value="QueG"/>
    <property type="match status" value="1"/>
</dbReference>
<dbReference type="NCBIfam" id="TIGR00276">
    <property type="entry name" value="tRNA epoxyqueuosine(34) reductase QueG"/>
    <property type="match status" value="1"/>
</dbReference>
<comment type="subcellular location">
    <subcellularLocation>
        <location evidence="9">Cytoplasm</location>
    </subcellularLocation>
</comment>
<feature type="binding site" evidence="9">
    <location>
        <position position="170"/>
    </location>
    <ligand>
        <name>cob(II)alamin</name>
        <dbReference type="ChEBI" id="CHEBI:16304"/>
    </ligand>
</feature>
<feature type="binding site" evidence="9">
    <location>
        <position position="217"/>
    </location>
    <ligand>
        <name>cob(II)alamin</name>
        <dbReference type="ChEBI" id="CHEBI:16304"/>
    </ligand>
</feature>
<dbReference type="AlphaFoldDB" id="A0A3N4P364"/>
<accession>A0A3N4P364</accession>
<comment type="pathway">
    <text evidence="9">tRNA modification; tRNA-queuosine biosynthesis.</text>
</comment>
<evidence type="ECO:0000256" key="4">
    <source>
        <dbReference type="ARBA" id="ARBA00022723"/>
    </source>
</evidence>
<dbReference type="GO" id="GO:0005737">
    <property type="term" value="C:cytoplasm"/>
    <property type="evidence" value="ECO:0007669"/>
    <property type="project" value="UniProtKB-SubCell"/>
</dbReference>
<evidence type="ECO:0000256" key="1">
    <source>
        <dbReference type="ARBA" id="ARBA00022485"/>
    </source>
</evidence>
<dbReference type="OrthoDB" id="9784571at2"/>
<evidence type="ECO:0000313" key="12">
    <source>
        <dbReference type="Proteomes" id="UP000270856"/>
    </source>
</evidence>
<sequence>MNIKNKNIERWATLIKAESKRLGFLSCGISKAEFLEEEAPRLEKWLNKNMHGEMQYMQNHFDKRLDPTKLVEGSKSVISLLLNYYPEKKQVKNSYKISKYAYGKDYHFVIKDKLKQLLYFIKEEIGEVNGRVFVDSAPVLDKAWAAKSGLGWIGKNSNLLTQQVGSFYFIAELIIDLELKYDNPTTDHCGTCTACIDACPTQAIVEPYVVDGSKCISYFTIELKNEIPPSVEGKFDDWIFGCDVCQDVCPWNRFSRPHQEPLFNPHPDLLSMTKKEWTELTQDVFSKVFKKSAVKRTKFSGLQRNISFLNEKS</sequence>
<dbReference type="GO" id="GO:0051539">
    <property type="term" value="F:4 iron, 4 sulfur cluster binding"/>
    <property type="evidence" value="ECO:0007669"/>
    <property type="project" value="UniProtKB-KW"/>
</dbReference>
<dbReference type="PROSITE" id="PS00198">
    <property type="entry name" value="4FE4S_FER_1"/>
    <property type="match status" value="1"/>
</dbReference>
<dbReference type="GO" id="GO:0046872">
    <property type="term" value="F:metal ion binding"/>
    <property type="evidence" value="ECO:0007669"/>
    <property type="project" value="UniProtKB-KW"/>
</dbReference>
<comment type="cofactor">
    <cofactor evidence="9">
        <name>[4Fe-4S] cluster</name>
        <dbReference type="ChEBI" id="CHEBI:49883"/>
    </cofactor>
    <text evidence="9">Binds 2 [4Fe-4S] clusters per monomer.</text>
</comment>
<dbReference type="GO" id="GO:0031419">
    <property type="term" value="F:cobalamin binding"/>
    <property type="evidence" value="ECO:0007669"/>
    <property type="project" value="UniProtKB-KW"/>
</dbReference>
<feature type="binding site" evidence="9">
    <location>
        <position position="195"/>
    </location>
    <ligand>
        <name>[4Fe-4S] cluster</name>
        <dbReference type="ChEBI" id="CHEBI:49883"/>
        <label>1</label>
    </ligand>
</feature>
<dbReference type="PANTHER" id="PTHR30002:SF4">
    <property type="entry name" value="EPOXYQUEUOSINE REDUCTASE"/>
    <property type="match status" value="1"/>
</dbReference>
<keyword evidence="9" id="KW-0170">Cobalt</keyword>
<dbReference type="EMBL" id="RPFJ01000005">
    <property type="protein sequence ID" value="RPD99040.1"/>
    <property type="molecule type" value="Genomic_DNA"/>
</dbReference>
<comment type="subunit">
    <text evidence="9">Monomer.</text>
</comment>
<comment type="caution">
    <text evidence="11">The sequence shown here is derived from an EMBL/GenBank/DDBJ whole genome shotgun (WGS) entry which is preliminary data.</text>
</comment>
<evidence type="ECO:0000256" key="9">
    <source>
        <dbReference type="HAMAP-Rule" id="MF_00916"/>
    </source>
</evidence>
<comment type="caution">
    <text evidence="9">Lacks conserved residue(s) required for the propagation of feature annotation.</text>
</comment>
<feature type="binding site" evidence="9">
    <location>
        <position position="156"/>
    </location>
    <ligand>
        <name>cob(II)alamin</name>
        <dbReference type="ChEBI" id="CHEBI:16304"/>
    </ligand>
</feature>
<evidence type="ECO:0000313" key="11">
    <source>
        <dbReference type="EMBL" id="RPD99040.1"/>
    </source>
</evidence>
<keyword evidence="6 9" id="KW-0560">Oxidoreductase</keyword>
<dbReference type="Pfam" id="PF13484">
    <property type="entry name" value="Fer4_16"/>
    <property type="match status" value="1"/>
</dbReference>
<dbReference type="InterPro" id="IPR013542">
    <property type="entry name" value="QueG_DUF1730"/>
</dbReference>
<gene>
    <name evidence="9 11" type="primary">queG</name>
    <name evidence="11" type="ORF">EGM88_04100</name>
</gene>
<feature type="binding site" evidence="9">
    <location>
        <position position="249"/>
    </location>
    <ligand>
        <name>[4Fe-4S] cluster</name>
        <dbReference type="ChEBI" id="CHEBI:49883"/>
        <label>1</label>
    </ligand>
</feature>
<evidence type="ECO:0000256" key="2">
    <source>
        <dbReference type="ARBA" id="ARBA00022490"/>
    </source>
</evidence>
<comment type="function">
    <text evidence="9">Catalyzes the conversion of epoxyqueuosine (oQ) to queuosine (Q), which is a hypermodified base found in the wobble positions of tRNA(Asp), tRNA(Asn), tRNA(His) and tRNA(Tyr).</text>
</comment>
<keyword evidence="9" id="KW-0846">Cobalamin</keyword>
<evidence type="ECO:0000256" key="6">
    <source>
        <dbReference type="ARBA" id="ARBA00023002"/>
    </source>
</evidence>
<feature type="binding site" evidence="9">
    <location>
        <position position="159"/>
    </location>
    <ligand>
        <name>cob(II)alamin</name>
        <dbReference type="ChEBI" id="CHEBI:16304"/>
    </ligand>
</feature>
<feature type="binding site" evidence="9">
    <location>
        <begin position="242"/>
        <end position="243"/>
    </location>
    <ligand>
        <name>cob(II)alamin</name>
        <dbReference type="ChEBI" id="CHEBI:16304"/>
    </ligand>
</feature>
<protein>
    <recommendedName>
        <fullName evidence="9">Epoxyqueuosine reductase</fullName>
        <ecNumber evidence="9">1.17.99.6</ecNumber>
    </recommendedName>
    <alternativeName>
        <fullName evidence="9">Queuosine biosynthesis protein QueG</fullName>
    </alternativeName>
</protein>
<keyword evidence="7 9" id="KW-0408">Iron</keyword>
<dbReference type="InterPro" id="IPR017896">
    <property type="entry name" value="4Fe4S_Fe-S-bd"/>
</dbReference>